<dbReference type="HAMAP" id="MF_00033">
    <property type="entry name" value="MurG"/>
    <property type="match status" value="1"/>
</dbReference>
<evidence type="ECO:0000256" key="1">
    <source>
        <dbReference type="ARBA" id="ARBA00022475"/>
    </source>
</evidence>
<dbReference type="PANTHER" id="PTHR21015">
    <property type="entry name" value="UDP-N-ACETYLGLUCOSAMINE--N-ACETYLMURAMYL-(PENTAPEPTIDE) PYROPHOSPHORYL-UNDECAPRENOL N-ACETYLGLUCOSAMINE TRANSFERASE 1"/>
    <property type="match status" value="1"/>
</dbReference>
<keyword evidence="5 10" id="KW-0133">Cell shape</keyword>
<dbReference type="Proteomes" id="UP000007076">
    <property type="component" value="Chromosome"/>
</dbReference>
<evidence type="ECO:0000313" key="13">
    <source>
        <dbReference type="EMBL" id="BAJ26402.1"/>
    </source>
</evidence>
<keyword evidence="14" id="KW-1185">Reference proteome</keyword>
<accession>E4N5C1</accession>
<dbReference type="PATRIC" id="fig|452652.3.peg.552"/>
<dbReference type="Pfam" id="PF04101">
    <property type="entry name" value="Glyco_tran_28_C"/>
    <property type="match status" value="1"/>
</dbReference>
<evidence type="ECO:0000256" key="9">
    <source>
        <dbReference type="ARBA" id="ARBA00023316"/>
    </source>
</evidence>
<evidence type="ECO:0000313" key="14">
    <source>
        <dbReference type="Proteomes" id="UP000007076"/>
    </source>
</evidence>
<dbReference type="EC" id="2.4.1.227" evidence="10"/>
<keyword evidence="7 10" id="KW-0472">Membrane</keyword>
<protein>
    <recommendedName>
        <fullName evidence="10">UDP-N-acetylglucosamine--N-acetylmuramyl-(pentapeptide) pyrophosphoryl-undecaprenol N-acetylglucosamine transferase</fullName>
        <ecNumber evidence="10">2.4.1.227</ecNumber>
    </recommendedName>
    <alternativeName>
        <fullName evidence="10">Undecaprenyl-PP-MurNAc-pentapeptide-UDPGlcNAc GlcNAc transferase</fullName>
    </alternativeName>
</protein>
<dbReference type="PANTHER" id="PTHR21015:SF27">
    <property type="entry name" value="UDP-N-ACETYLGLUCOSAMINE--N-ACETYLMURAMYL-(PENTAPEPTIDE) PYROPHOSPHORYL-UNDECAPRENOL N-ACETYLGLUCOSAMINE TRANSFERASE"/>
    <property type="match status" value="1"/>
</dbReference>
<comment type="catalytic activity">
    <reaction evidence="10">
        <text>di-trans,octa-cis-undecaprenyl diphospho-N-acetyl-alpha-D-muramoyl-L-alanyl-D-glutamyl-meso-2,6-diaminopimeloyl-D-alanyl-D-alanine + UDP-N-acetyl-alpha-D-glucosamine = di-trans,octa-cis-undecaprenyl diphospho-[N-acetyl-alpha-D-glucosaminyl-(1-&gt;4)]-N-acetyl-alpha-D-muramoyl-L-alanyl-D-glutamyl-meso-2,6-diaminopimeloyl-D-alanyl-D-alanine + UDP + H(+)</text>
        <dbReference type="Rhea" id="RHEA:31227"/>
        <dbReference type="ChEBI" id="CHEBI:15378"/>
        <dbReference type="ChEBI" id="CHEBI:57705"/>
        <dbReference type="ChEBI" id="CHEBI:58223"/>
        <dbReference type="ChEBI" id="CHEBI:61387"/>
        <dbReference type="ChEBI" id="CHEBI:61388"/>
        <dbReference type="EC" id="2.4.1.227"/>
    </reaction>
</comment>
<evidence type="ECO:0000256" key="3">
    <source>
        <dbReference type="ARBA" id="ARBA00022676"/>
    </source>
</evidence>
<comment type="subcellular location">
    <subcellularLocation>
        <location evidence="10">Cell membrane</location>
        <topology evidence="10">Peripheral membrane protein</topology>
        <orientation evidence="10">Cytoplasmic side</orientation>
    </subcellularLocation>
</comment>
<keyword evidence="9 10" id="KW-0961">Cell wall biogenesis/degradation</keyword>
<feature type="domain" description="Glycosyl transferase family 28 C-terminal" evidence="12">
    <location>
        <begin position="189"/>
        <end position="313"/>
    </location>
</feature>
<name>E4N5C1_KITSK</name>
<gene>
    <name evidence="13" type="primary">murG3</name>
    <name evidence="10" type="synonym">murG</name>
    <name evidence="13" type="ordered locus">KSE_05590</name>
</gene>
<feature type="binding site" evidence="10">
    <location>
        <position position="166"/>
    </location>
    <ligand>
        <name>UDP-N-acetyl-alpha-D-glucosamine</name>
        <dbReference type="ChEBI" id="CHEBI:57705"/>
    </ligand>
</feature>
<dbReference type="Gene3D" id="3.40.50.2000">
    <property type="entry name" value="Glycogen Phosphorylase B"/>
    <property type="match status" value="2"/>
</dbReference>
<dbReference type="InterPro" id="IPR006009">
    <property type="entry name" value="GlcNAc_MurG"/>
</dbReference>
<sequence>MNRKIGITGGASAGHVVPALAVAAELRRAECELVYFGRAGSIEADLAAKAGIRLAAVPSAGLQRFRSWSNLAMPLTVARGVFAAWRALRRERPDVVFSKGSYVSVPVGIAAWLTRIPLAIHESDHTLGLANRILARFATSVFLAEDTPGLPRWLSRKTVVTGLPLRDDLADGRPEDFRARLGIPAGPPVLLVFCGSSGSQRVNAAVRRQLGGLTRHFSVVHICGRGNLDPALASAPGYWQQEYLHGDMVDALTLADLVIGRAGATTLAELHALAKPAVLVPLPASVSRGDQLDNAKAYARHATCLVVADEEMADGTPLLRACEQLLPALGGNRRRPAPEAVRRTARDIAARTIALARPRGRHAR</sequence>
<dbReference type="GO" id="GO:0008360">
    <property type="term" value="P:regulation of cell shape"/>
    <property type="evidence" value="ECO:0007669"/>
    <property type="project" value="UniProtKB-KW"/>
</dbReference>
<proteinExistence type="inferred from homology"/>
<dbReference type="eggNOG" id="COG0707">
    <property type="taxonomic scope" value="Bacteria"/>
</dbReference>
<comment type="caution">
    <text evidence="10">Lacks conserved residue(s) required for the propagation of feature annotation.</text>
</comment>
<dbReference type="STRING" id="452652.KSE_05590"/>
<feature type="binding site" evidence="10">
    <location>
        <begin position="12"/>
        <end position="14"/>
    </location>
    <ligand>
        <name>UDP-N-acetyl-alpha-D-glucosamine</name>
        <dbReference type="ChEBI" id="CHEBI:57705"/>
    </ligand>
</feature>
<evidence type="ECO:0000256" key="7">
    <source>
        <dbReference type="ARBA" id="ARBA00023136"/>
    </source>
</evidence>
<dbReference type="GO" id="GO:0071555">
    <property type="term" value="P:cell wall organization"/>
    <property type="evidence" value="ECO:0007669"/>
    <property type="project" value="UniProtKB-KW"/>
</dbReference>
<dbReference type="GO" id="GO:0009252">
    <property type="term" value="P:peptidoglycan biosynthetic process"/>
    <property type="evidence" value="ECO:0007669"/>
    <property type="project" value="UniProtKB-UniRule"/>
</dbReference>
<feature type="binding site" evidence="10">
    <location>
        <position position="291"/>
    </location>
    <ligand>
        <name>UDP-N-acetyl-alpha-D-glucosamine</name>
        <dbReference type="ChEBI" id="CHEBI:57705"/>
    </ligand>
</feature>
<dbReference type="InterPro" id="IPR007235">
    <property type="entry name" value="Glyco_trans_28_C"/>
</dbReference>
<feature type="domain" description="Glycosyltransferase family 28 N-terminal" evidence="11">
    <location>
        <begin position="6"/>
        <end position="142"/>
    </location>
</feature>
<dbReference type="CAZy" id="GT28">
    <property type="family name" value="Glycosyltransferase Family 28"/>
</dbReference>
<dbReference type="GO" id="GO:0051301">
    <property type="term" value="P:cell division"/>
    <property type="evidence" value="ECO:0007669"/>
    <property type="project" value="UniProtKB-KW"/>
</dbReference>
<dbReference type="KEGG" id="ksk:KSE_05590"/>
<keyword evidence="1 10" id="KW-1003">Cell membrane</keyword>
<keyword evidence="3 10" id="KW-0328">Glycosyltransferase</keyword>
<dbReference type="GO" id="GO:0005886">
    <property type="term" value="C:plasma membrane"/>
    <property type="evidence" value="ECO:0007669"/>
    <property type="project" value="UniProtKB-SubCell"/>
</dbReference>
<reference evidence="13 14" key="1">
    <citation type="journal article" date="2010" name="DNA Res.">
        <title>Genome sequence of Kitasatospora setae NBRC 14216T: an evolutionary snapshot of the family Streptomycetaceae.</title>
        <authorList>
            <person name="Ichikawa N."/>
            <person name="Oguchi A."/>
            <person name="Ikeda H."/>
            <person name="Ishikawa J."/>
            <person name="Kitani S."/>
            <person name="Watanabe Y."/>
            <person name="Nakamura S."/>
            <person name="Katano Y."/>
            <person name="Kishi E."/>
            <person name="Sasagawa M."/>
            <person name="Ankai A."/>
            <person name="Fukui S."/>
            <person name="Hashimoto Y."/>
            <person name="Kamata S."/>
            <person name="Otoguro M."/>
            <person name="Tanikawa S."/>
            <person name="Nihira T."/>
            <person name="Horinouchi S."/>
            <person name="Ohnishi Y."/>
            <person name="Hayakawa M."/>
            <person name="Kuzuyama T."/>
            <person name="Arisawa A."/>
            <person name="Nomoto F."/>
            <person name="Miura H."/>
            <person name="Takahashi Y."/>
            <person name="Fujita N."/>
        </authorList>
    </citation>
    <scope>NUCLEOTIDE SEQUENCE [LARGE SCALE GENOMIC DNA]</scope>
    <source>
        <strain evidence="14">ATCC 33774 / DSM 43861 / JCM 3304 / KCC A-0304 / NBRC 14216 / KM-6054</strain>
    </source>
</reference>
<dbReference type="InterPro" id="IPR004276">
    <property type="entry name" value="GlycoTrans_28_N"/>
</dbReference>
<evidence type="ECO:0000256" key="5">
    <source>
        <dbReference type="ARBA" id="ARBA00022960"/>
    </source>
</evidence>
<keyword evidence="2 10" id="KW-0132">Cell division</keyword>
<evidence type="ECO:0000259" key="11">
    <source>
        <dbReference type="Pfam" id="PF03033"/>
    </source>
</evidence>
<evidence type="ECO:0000256" key="6">
    <source>
        <dbReference type="ARBA" id="ARBA00022984"/>
    </source>
</evidence>
<dbReference type="GO" id="GO:0051991">
    <property type="term" value="F:UDP-N-acetyl-D-glucosamine:N-acetylmuramoyl-L-alanyl-D-glutamyl-meso-2,6-diaminopimelyl-D-alanyl-D-alanine-diphosphoundecaprenol 4-beta-N-acetylglucosaminlytransferase activity"/>
    <property type="evidence" value="ECO:0007669"/>
    <property type="project" value="RHEA"/>
</dbReference>
<comment type="similarity">
    <text evidence="10">Belongs to the glycosyltransferase 28 family. MurG subfamily.</text>
</comment>
<keyword evidence="6 10" id="KW-0573">Peptidoglycan synthesis</keyword>
<dbReference type="RefSeq" id="WP_014133721.1">
    <property type="nucleotide sequence ID" value="NC_016109.1"/>
</dbReference>
<comment type="pathway">
    <text evidence="10">Cell wall biogenesis; peptidoglycan biosynthesis.</text>
</comment>
<dbReference type="UniPathway" id="UPA00219"/>
<evidence type="ECO:0000256" key="10">
    <source>
        <dbReference type="HAMAP-Rule" id="MF_00033"/>
    </source>
</evidence>
<dbReference type="EMBL" id="AP010968">
    <property type="protein sequence ID" value="BAJ26402.1"/>
    <property type="molecule type" value="Genomic_DNA"/>
</dbReference>
<keyword evidence="8 10" id="KW-0131">Cell cycle</keyword>
<dbReference type="CDD" id="cd03785">
    <property type="entry name" value="GT28_MurG"/>
    <property type="match status" value="1"/>
</dbReference>
<dbReference type="HOGENOM" id="CLU_037404_0_0_11"/>
<organism evidence="13 14">
    <name type="scientific">Kitasatospora setae (strain ATCC 33774 / DSM 43861 / JCM 3304 / KCC A-0304 / NBRC 14216 / KM-6054)</name>
    <name type="common">Streptomyces setae</name>
    <dbReference type="NCBI Taxonomy" id="452652"/>
    <lineage>
        <taxon>Bacteria</taxon>
        <taxon>Bacillati</taxon>
        <taxon>Actinomycetota</taxon>
        <taxon>Actinomycetes</taxon>
        <taxon>Kitasatosporales</taxon>
        <taxon>Streptomycetaceae</taxon>
        <taxon>Kitasatospora</taxon>
    </lineage>
</organism>
<dbReference type="GO" id="GO:0005975">
    <property type="term" value="P:carbohydrate metabolic process"/>
    <property type="evidence" value="ECO:0007669"/>
    <property type="project" value="InterPro"/>
</dbReference>
<dbReference type="GO" id="GO:0050511">
    <property type="term" value="F:undecaprenyldiphospho-muramoylpentapeptide beta-N-acetylglucosaminyltransferase activity"/>
    <property type="evidence" value="ECO:0007669"/>
    <property type="project" value="UniProtKB-UniRule"/>
</dbReference>
<dbReference type="SUPFAM" id="SSF53756">
    <property type="entry name" value="UDP-Glycosyltransferase/glycogen phosphorylase"/>
    <property type="match status" value="1"/>
</dbReference>
<feature type="binding site" evidence="10">
    <location>
        <position position="196"/>
    </location>
    <ligand>
        <name>UDP-N-acetyl-alpha-D-glucosamine</name>
        <dbReference type="ChEBI" id="CHEBI:57705"/>
    </ligand>
</feature>
<keyword evidence="4 10" id="KW-0808">Transferase</keyword>
<evidence type="ECO:0000256" key="4">
    <source>
        <dbReference type="ARBA" id="ARBA00022679"/>
    </source>
</evidence>
<comment type="function">
    <text evidence="10">Cell wall formation. Catalyzes the transfer of a GlcNAc subunit on undecaprenyl-pyrophosphoryl-MurNAc-pentapeptide (lipid intermediate I) to form undecaprenyl-pyrophosphoryl-MurNAc-(pentapeptide)GlcNAc (lipid intermediate II).</text>
</comment>
<evidence type="ECO:0000259" key="12">
    <source>
        <dbReference type="Pfam" id="PF04101"/>
    </source>
</evidence>
<dbReference type="AlphaFoldDB" id="E4N5C1"/>
<evidence type="ECO:0000256" key="8">
    <source>
        <dbReference type="ARBA" id="ARBA00023306"/>
    </source>
</evidence>
<dbReference type="Pfam" id="PF03033">
    <property type="entry name" value="Glyco_transf_28"/>
    <property type="match status" value="1"/>
</dbReference>
<evidence type="ECO:0000256" key="2">
    <source>
        <dbReference type="ARBA" id="ARBA00022618"/>
    </source>
</evidence>